<accession>A0A839TZH0</accession>
<dbReference type="AlphaFoldDB" id="A0A839TZH0"/>
<evidence type="ECO:0000313" key="2">
    <source>
        <dbReference type="Proteomes" id="UP000554520"/>
    </source>
</evidence>
<proteinExistence type="predicted"/>
<dbReference type="Proteomes" id="UP000554520">
    <property type="component" value="Unassembled WGS sequence"/>
</dbReference>
<keyword evidence="2" id="KW-1185">Reference proteome</keyword>
<sequence>MMVDLKHAEMPSDEMLVAFLDGELSGEERARIDRLIKIDEAVTARYEFLSRSEMAFYDAFQPLLENAPTAKLEAILGGLPASITDEPASRGLSRRGFMAAAIGLVFVGVAGDRGFMAFKESSSDHNDDWRAVVAEYLSLYTPDTLANLDSDEQSQSAQLQNVGDALGLSLPLQAVSLPGIPLKRAQVLQYDGKPLGQIAYLDPEHGPMALCIVQSSSGPRSPQTERRHGMNVVYWSDQTHSYMLIGRNTADKLNDLAEGVRTALTA</sequence>
<comment type="caution">
    <text evidence="1">The sequence shown here is derived from an EMBL/GenBank/DDBJ whole genome shotgun (WGS) entry which is preliminary data.</text>
</comment>
<organism evidence="1 2">
    <name type="scientific">Phyllobacterium trifolii</name>
    <dbReference type="NCBI Taxonomy" id="300193"/>
    <lineage>
        <taxon>Bacteria</taxon>
        <taxon>Pseudomonadati</taxon>
        <taxon>Pseudomonadota</taxon>
        <taxon>Alphaproteobacteria</taxon>
        <taxon>Hyphomicrobiales</taxon>
        <taxon>Phyllobacteriaceae</taxon>
        <taxon>Phyllobacterium</taxon>
    </lineage>
</organism>
<evidence type="ECO:0000313" key="1">
    <source>
        <dbReference type="EMBL" id="MBB3143658.1"/>
    </source>
</evidence>
<dbReference type="RefSeq" id="WP_246410699.1">
    <property type="nucleotide sequence ID" value="NZ_JACHXN010000001.1"/>
</dbReference>
<dbReference type="EMBL" id="JACHXN010000001">
    <property type="protein sequence ID" value="MBB3143658.1"/>
    <property type="molecule type" value="Genomic_DNA"/>
</dbReference>
<name>A0A839TZH0_9HYPH</name>
<protein>
    <submittedName>
        <fullName evidence="1">Anti-sigma factor RsiW</fullName>
    </submittedName>
</protein>
<reference evidence="1 2" key="1">
    <citation type="submission" date="2020-08" db="EMBL/GenBank/DDBJ databases">
        <title>Genomic Encyclopedia of Type Strains, Phase III (KMG-III): the genomes of soil and plant-associated and newly described type strains.</title>
        <authorList>
            <person name="Whitman W."/>
        </authorList>
    </citation>
    <scope>NUCLEOTIDE SEQUENCE [LARGE SCALE GENOMIC DNA]</scope>
    <source>
        <strain evidence="1 2">CECT 7015</strain>
    </source>
</reference>
<gene>
    <name evidence="1" type="ORF">FHS21_000041</name>
</gene>